<evidence type="ECO:0000256" key="1">
    <source>
        <dbReference type="SAM" id="MobiDB-lite"/>
    </source>
</evidence>
<dbReference type="EMBL" id="BDIP01000134">
    <property type="protein sequence ID" value="GIQ80261.1"/>
    <property type="molecule type" value="Genomic_DNA"/>
</dbReference>
<feature type="transmembrane region" description="Helical" evidence="2">
    <location>
        <begin position="135"/>
        <end position="154"/>
    </location>
</feature>
<organism evidence="3 4">
    <name type="scientific">Kipferlia bialata</name>
    <dbReference type="NCBI Taxonomy" id="797122"/>
    <lineage>
        <taxon>Eukaryota</taxon>
        <taxon>Metamonada</taxon>
        <taxon>Carpediemonas-like organisms</taxon>
        <taxon>Kipferlia</taxon>
    </lineage>
</organism>
<feature type="transmembrane region" description="Helical" evidence="2">
    <location>
        <begin position="94"/>
        <end position="114"/>
    </location>
</feature>
<reference evidence="3 4" key="1">
    <citation type="journal article" date="2018" name="PLoS ONE">
        <title>The draft genome of Kipferlia bialata reveals reductive genome evolution in fornicate parasites.</title>
        <authorList>
            <person name="Tanifuji G."/>
            <person name="Takabayashi S."/>
            <person name="Kume K."/>
            <person name="Takagi M."/>
            <person name="Nakayama T."/>
            <person name="Kamikawa R."/>
            <person name="Inagaki Y."/>
            <person name="Hashimoto T."/>
        </authorList>
    </citation>
    <scope>NUCLEOTIDE SEQUENCE [LARGE SCALE GENOMIC DNA]</scope>
    <source>
        <strain evidence="3">NY0173</strain>
    </source>
</reference>
<comment type="caution">
    <text evidence="3">The sequence shown here is derived from an EMBL/GenBank/DDBJ whole genome shotgun (WGS) entry which is preliminary data.</text>
</comment>
<feature type="compositionally biased region" description="Basic and acidic residues" evidence="1">
    <location>
        <begin position="1"/>
        <end position="12"/>
    </location>
</feature>
<keyword evidence="4" id="KW-1185">Reference proteome</keyword>
<dbReference type="Proteomes" id="UP000265618">
    <property type="component" value="Unassembled WGS sequence"/>
</dbReference>
<name>A0A9K3GFG8_9EUKA</name>
<feature type="transmembrane region" description="Helical" evidence="2">
    <location>
        <begin position="364"/>
        <end position="385"/>
    </location>
</feature>
<feature type="region of interest" description="Disordered" evidence="1">
    <location>
        <begin position="207"/>
        <end position="233"/>
    </location>
</feature>
<feature type="region of interest" description="Disordered" evidence="1">
    <location>
        <begin position="1"/>
        <end position="28"/>
    </location>
</feature>
<proteinExistence type="predicted"/>
<feature type="compositionally biased region" description="Polar residues" evidence="1">
    <location>
        <begin position="13"/>
        <end position="24"/>
    </location>
</feature>
<accession>A0A9K3GFG8</accession>
<evidence type="ECO:0000313" key="4">
    <source>
        <dbReference type="Proteomes" id="UP000265618"/>
    </source>
</evidence>
<keyword evidence="2" id="KW-0472">Membrane</keyword>
<feature type="transmembrane region" description="Helical" evidence="2">
    <location>
        <begin position="332"/>
        <end position="352"/>
    </location>
</feature>
<evidence type="ECO:0000313" key="3">
    <source>
        <dbReference type="EMBL" id="GIQ80261.1"/>
    </source>
</evidence>
<feature type="transmembrane region" description="Helical" evidence="2">
    <location>
        <begin position="160"/>
        <end position="183"/>
    </location>
</feature>
<feature type="compositionally biased region" description="Low complexity" evidence="1">
    <location>
        <begin position="221"/>
        <end position="233"/>
    </location>
</feature>
<gene>
    <name evidence="3" type="ORF">KIPB_001033</name>
</gene>
<dbReference type="AlphaFoldDB" id="A0A9K3GFG8"/>
<evidence type="ECO:0000256" key="2">
    <source>
        <dbReference type="SAM" id="Phobius"/>
    </source>
</evidence>
<protein>
    <submittedName>
        <fullName evidence="3">Uncharacterized protein</fullName>
    </submittedName>
</protein>
<keyword evidence="2" id="KW-1133">Transmembrane helix</keyword>
<sequence length="424" mass="46983">MAHNHLTAETDGHGSQSEPTSPVQTEAHVSWEEATQHAELAVFLKGVSPLFLFLWVLWTWVMVIVWNLTHDEDHRYDFRYYFISHLGNHDLTDWWPLMTIGYLAMAVFMYFYAANVSQLMSACGMGSPSKRHQRIQVTLVRLAGLGVAMVGVFSEDFDPIVFHTGGVFFFFLFEIGVLAYTWLPKVISALKQEYRGLCRECSLASEDGGTSSDSALGDCQSSPSGTTPSIPSIPSMGCEMETLDTMDVGTGQASLPVDLDGVYTPLESPCSVSQGGREGESERERVLRVLPEGEDGVCMYMMSQEDRGLRMKRLRLAMGTARVVQNAQVATLLWYLLVSVSVGQGAGCGLWLQCRQATVASAPVYEWALLFETVLQLGVVPWLIYETARPGMSKLDMDRERERESASELLVGEAQVTQSLEVTV</sequence>
<keyword evidence="2" id="KW-0812">Transmembrane</keyword>
<feature type="transmembrane region" description="Helical" evidence="2">
    <location>
        <begin position="50"/>
        <end position="69"/>
    </location>
</feature>